<proteinExistence type="predicted"/>
<accession>A0ABW5KP22</accession>
<name>A0ABW5KP22_9SPHI</name>
<dbReference type="Proteomes" id="UP001597545">
    <property type="component" value="Unassembled WGS sequence"/>
</dbReference>
<gene>
    <name evidence="1" type="ORF">ACFSR5_21020</name>
</gene>
<evidence type="ECO:0000313" key="2">
    <source>
        <dbReference type="Proteomes" id="UP001597545"/>
    </source>
</evidence>
<reference evidence="2" key="1">
    <citation type="journal article" date="2019" name="Int. J. Syst. Evol. Microbiol.">
        <title>The Global Catalogue of Microorganisms (GCM) 10K type strain sequencing project: providing services to taxonomists for standard genome sequencing and annotation.</title>
        <authorList>
            <consortium name="The Broad Institute Genomics Platform"/>
            <consortium name="The Broad Institute Genome Sequencing Center for Infectious Disease"/>
            <person name="Wu L."/>
            <person name="Ma J."/>
        </authorList>
    </citation>
    <scope>NUCLEOTIDE SEQUENCE [LARGE SCALE GENOMIC DNA]</scope>
    <source>
        <strain evidence="2">KCTC 42662</strain>
    </source>
</reference>
<protein>
    <recommendedName>
        <fullName evidence="3">SbsA Ig-like domain-containing protein</fullName>
    </recommendedName>
</protein>
<evidence type="ECO:0000313" key="1">
    <source>
        <dbReference type="EMBL" id="MFD2550140.1"/>
    </source>
</evidence>
<organism evidence="1 2">
    <name type="scientific">Sphingobacterium suaedae</name>
    <dbReference type="NCBI Taxonomy" id="1686402"/>
    <lineage>
        <taxon>Bacteria</taxon>
        <taxon>Pseudomonadati</taxon>
        <taxon>Bacteroidota</taxon>
        <taxon>Sphingobacteriia</taxon>
        <taxon>Sphingobacteriales</taxon>
        <taxon>Sphingobacteriaceae</taxon>
        <taxon>Sphingobacterium</taxon>
    </lineage>
</organism>
<evidence type="ECO:0008006" key="3">
    <source>
        <dbReference type="Google" id="ProtNLM"/>
    </source>
</evidence>
<dbReference type="RefSeq" id="WP_380906550.1">
    <property type="nucleotide sequence ID" value="NZ_JBHUEG010000018.1"/>
</dbReference>
<sequence length="110" mass="12516">MFTTIPGQRTIKTLAVLHDTLRLYVDRPLEADQSYDLQIRNLLYCNNPQDIDLPLFRPSPSTFNDIVINEILFNPPTGGVDFVELFNRSSKTSIFSTGDLVTASLRRSLR</sequence>
<comment type="caution">
    <text evidence="1">The sequence shown here is derived from an EMBL/GenBank/DDBJ whole genome shotgun (WGS) entry which is preliminary data.</text>
</comment>
<keyword evidence="2" id="KW-1185">Reference proteome</keyword>
<dbReference type="EMBL" id="JBHULR010000021">
    <property type="protein sequence ID" value="MFD2550140.1"/>
    <property type="molecule type" value="Genomic_DNA"/>
</dbReference>